<comment type="caution">
    <text evidence="2">The sequence shown here is derived from an EMBL/GenBank/DDBJ whole genome shotgun (WGS) entry which is preliminary data.</text>
</comment>
<protein>
    <submittedName>
        <fullName evidence="2">Uncharacterized protein</fullName>
    </submittedName>
</protein>
<evidence type="ECO:0000313" key="2">
    <source>
        <dbReference type="EMBL" id="KAH6603444.1"/>
    </source>
</evidence>
<dbReference type="EMBL" id="JAIWOZ010000007">
    <property type="protein sequence ID" value="KAH6603444.1"/>
    <property type="molecule type" value="Genomic_DNA"/>
</dbReference>
<dbReference type="Proteomes" id="UP000827724">
    <property type="component" value="Unassembled WGS sequence"/>
</dbReference>
<reference evidence="2" key="1">
    <citation type="submission" date="2021-08" db="EMBL/GenBank/DDBJ databases">
        <title>Chromosome-Level Trichoderma cornu-damae using Hi-C Data.</title>
        <authorList>
            <person name="Kim C.S."/>
        </authorList>
    </citation>
    <scope>NUCLEOTIDE SEQUENCE</scope>
    <source>
        <strain evidence="2">KA19-0412C</strain>
    </source>
</reference>
<dbReference type="OrthoDB" id="5030330at2759"/>
<evidence type="ECO:0000313" key="3">
    <source>
        <dbReference type="Proteomes" id="UP000827724"/>
    </source>
</evidence>
<keyword evidence="3" id="KW-1185">Reference proteome</keyword>
<feature type="coiled-coil region" evidence="1">
    <location>
        <begin position="150"/>
        <end position="177"/>
    </location>
</feature>
<accession>A0A9P8TTU8</accession>
<gene>
    <name evidence="2" type="ORF">Trco_008219</name>
</gene>
<proteinExistence type="predicted"/>
<sequence length="241" mass="26820">MTVAPGCVGSRLVKGLGLRCNLDELALYIGNARFDTGEFLNGGVDVGKLKPGKADFYEALSSMGDPIGTLAAEVDKREKANMDKYRRLFFEKYFKGDFEDGKSKLEIVMKDVDTPMQNKNKPTTSDFKKKASTLGHHPQTVRMIDIEETINRNKGKIESFEERLLDANEKFMAIEKDQGGERVKINEQHKKAYVAAKAAAAAAGCTRELPRDLKKRNPQAESFPKAAKSIRVKARKLGFTV</sequence>
<keyword evidence="1" id="KW-0175">Coiled coil</keyword>
<name>A0A9P8TTU8_9HYPO</name>
<dbReference type="AlphaFoldDB" id="A0A9P8TTU8"/>
<evidence type="ECO:0000256" key="1">
    <source>
        <dbReference type="SAM" id="Coils"/>
    </source>
</evidence>
<organism evidence="2 3">
    <name type="scientific">Trichoderma cornu-damae</name>
    <dbReference type="NCBI Taxonomy" id="654480"/>
    <lineage>
        <taxon>Eukaryota</taxon>
        <taxon>Fungi</taxon>
        <taxon>Dikarya</taxon>
        <taxon>Ascomycota</taxon>
        <taxon>Pezizomycotina</taxon>
        <taxon>Sordariomycetes</taxon>
        <taxon>Hypocreomycetidae</taxon>
        <taxon>Hypocreales</taxon>
        <taxon>Hypocreaceae</taxon>
        <taxon>Trichoderma</taxon>
    </lineage>
</organism>